<proteinExistence type="predicted"/>
<reference evidence="2 3" key="1">
    <citation type="submission" date="2019-07" db="EMBL/GenBank/DDBJ databases">
        <title>Whole genome shotgun sequence of Reyranella soli NBRC 108950.</title>
        <authorList>
            <person name="Hosoyama A."/>
            <person name="Uohara A."/>
            <person name="Ohji S."/>
            <person name="Ichikawa N."/>
        </authorList>
    </citation>
    <scope>NUCLEOTIDE SEQUENCE [LARGE SCALE GENOMIC DNA]</scope>
    <source>
        <strain evidence="2 3">NBRC 108950</strain>
    </source>
</reference>
<evidence type="ECO:0000313" key="2">
    <source>
        <dbReference type="EMBL" id="GEP58727.1"/>
    </source>
</evidence>
<dbReference type="AlphaFoldDB" id="A0A512NIE5"/>
<dbReference type="InterPro" id="IPR023210">
    <property type="entry name" value="NADP_OxRdtase_dom"/>
</dbReference>
<dbReference type="RefSeq" id="WP_147154121.1">
    <property type="nucleotide sequence ID" value="NZ_BKAJ01000108.1"/>
</dbReference>
<dbReference type="OrthoDB" id="9768851at2"/>
<dbReference type="EMBL" id="BKAJ01000108">
    <property type="protein sequence ID" value="GEP58727.1"/>
    <property type="molecule type" value="Genomic_DNA"/>
</dbReference>
<name>A0A512NIE5_9HYPH</name>
<dbReference type="PANTHER" id="PTHR43312:SF1">
    <property type="entry name" value="NADP-DEPENDENT OXIDOREDUCTASE DOMAIN-CONTAINING PROTEIN"/>
    <property type="match status" value="1"/>
</dbReference>
<dbReference type="PRINTS" id="PR00069">
    <property type="entry name" value="ALDKETRDTASE"/>
</dbReference>
<dbReference type="Proteomes" id="UP000321058">
    <property type="component" value="Unassembled WGS sequence"/>
</dbReference>
<dbReference type="PANTHER" id="PTHR43312">
    <property type="entry name" value="D-THREO-ALDOSE 1-DEHYDROGENASE"/>
    <property type="match status" value="1"/>
</dbReference>
<protein>
    <submittedName>
        <fullName evidence="2">Aldo/keto reductase</fullName>
    </submittedName>
</protein>
<feature type="domain" description="NADP-dependent oxidoreductase" evidence="1">
    <location>
        <begin position="16"/>
        <end position="319"/>
    </location>
</feature>
<comment type="caution">
    <text evidence="2">The sequence shown here is derived from an EMBL/GenBank/DDBJ whole genome shotgun (WGS) entry which is preliminary data.</text>
</comment>
<dbReference type="GO" id="GO:0016491">
    <property type="term" value="F:oxidoreductase activity"/>
    <property type="evidence" value="ECO:0007669"/>
    <property type="project" value="InterPro"/>
</dbReference>
<dbReference type="Gene3D" id="3.20.20.100">
    <property type="entry name" value="NADP-dependent oxidoreductase domain"/>
    <property type="match status" value="1"/>
</dbReference>
<sequence>MQKRRLGRTGLEVSVLGYGAGAVGGLFTKGAAADQERAIARAIEAGINYFDTAALYGNGESERNLGRVLKALKADVVVGTKVRLSTEHRANVGKAIEQGMNDSLSRMGRDHVDLFQLHNPLVAKDGGDKLAIDIALNEVAPALEKLRKAGKTRFIGFSGVGETAALHQAIESKLFDTVQVVYNALNPSAGGAMPKGTPGQDYGRMLEKAKAADMGTIIIRALAGGALSGTEQRHPLAMQSVDPIGSAPNFAGDVARAKALKPLVRDSGSSSLTELAERFVIAHPAVSTMLVGYSTLDHLEAAIDAVNKGPLAEAVLAQVAR</sequence>
<gene>
    <name evidence="2" type="ORF">RSO01_58930</name>
</gene>
<keyword evidence="3" id="KW-1185">Reference proteome</keyword>
<accession>A0A512NIE5</accession>
<dbReference type="InterPro" id="IPR053135">
    <property type="entry name" value="AKR2_Oxidoreductase"/>
</dbReference>
<organism evidence="2 3">
    <name type="scientific">Reyranella soli</name>
    <dbReference type="NCBI Taxonomy" id="1230389"/>
    <lineage>
        <taxon>Bacteria</taxon>
        <taxon>Pseudomonadati</taxon>
        <taxon>Pseudomonadota</taxon>
        <taxon>Alphaproteobacteria</taxon>
        <taxon>Hyphomicrobiales</taxon>
        <taxon>Reyranellaceae</taxon>
        <taxon>Reyranella</taxon>
    </lineage>
</organism>
<dbReference type="InterPro" id="IPR020471">
    <property type="entry name" value="AKR"/>
</dbReference>
<evidence type="ECO:0000313" key="3">
    <source>
        <dbReference type="Proteomes" id="UP000321058"/>
    </source>
</evidence>
<dbReference type="Pfam" id="PF00248">
    <property type="entry name" value="Aldo_ket_red"/>
    <property type="match status" value="1"/>
</dbReference>
<evidence type="ECO:0000259" key="1">
    <source>
        <dbReference type="Pfam" id="PF00248"/>
    </source>
</evidence>
<dbReference type="CDD" id="cd19104">
    <property type="entry name" value="AKR_unchar"/>
    <property type="match status" value="1"/>
</dbReference>
<dbReference type="SUPFAM" id="SSF51430">
    <property type="entry name" value="NAD(P)-linked oxidoreductase"/>
    <property type="match status" value="1"/>
</dbReference>
<dbReference type="InterPro" id="IPR036812">
    <property type="entry name" value="NAD(P)_OxRdtase_dom_sf"/>
</dbReference>